<proteinExistence type="predicted"/>
<reference evidence="4" key="1">
    <citation type="journal article" date="2015" name="MBio">
        <title>Genome-Resolved Metagenomic Analysis Reveals Roles for Candidate Phyla and Other Microbial Community Members in Biogeochemical Transformations in Oil Reservoirs.</title>
        <authorList>
            <person name="Hu P."/>
            <person name="Tom L."/>
            <person name="Singh A."/>
            <person name="Thomas B.C."/>
            <person name="Baker B.J."/>
            <person name="Piceno Y.M."/>
            <person name="Andersen G.L."/>
            <person name="Banfield J.F."/>
        </authorList>
    </citation>
    <scope>NUCLEOTIDE SEQUENCE [LARGE SCALE GENOMIC DNA]</scope>
</reference>
<keyword evidence="1" id="KW-0408">Iron</keyword>
<comment type="caution">
    <text evidence="3">The sequence shown here is derived from an EMBL/GenBank/DDBJ whole genome shotgun (WGS) entry which is preliminary data.</text>
</comment>
<dbReference type="InterPro" id="IPR038157">
    <property type="entry name" value="FeoA_core_dom"/>
</dbReference>
<evidence type="ECO:0000313" key="4">
    <source>
        <dbReference type="Proteomes" id="UP000053326"/>
    </source>
</evidence>
<dbReference type="GO" id="GO:0046914">
    <property type="term" value="F:transition metal ion binding"/>
    <property type="evidence" value="ECO:0007669"/>
    <property type="project" value="InterPro"/>
</dbReference>
<dbReference type="AlphaFoldDB" id="A0A101FG48"/>
<evidence type="ECO:0000259" key="2">
    <source>
        <dbReference type="SMART" id="SM00899"/>
    </source>
</evidence>
<gene>
    <name evidence="3" type="ORF">XD66_0872</name>
</gene>
<evidence type="ECO:0000256" key="1">
    <source>
        <dbReference type="ARBA" id="ARBA00023004"/>
    </source>
</evidence>
<dbReference type="SMART" id="SM00899">
    <property type="entry name" value="FeoA"/>
    <property type="match status" value="1"/>
</dbReference>
<protein>
    <submittedName>
        <fullName evidence="3">Putative iron-dependent repressor</fullName>
    </submittedName>
</protein>
<accession>A0A101FG48</accession>
<dbReference type="Pfam" id="PF04023">
    <property type="entry name" value="FeoA"/>
    <property type="match status" value="1"/>
</dbReference>
<evidence type="ECO:0000313" key="3">
    <source>
        <dbReference type="EMBL" id="KUK36419.1"/>
    </source>
</evidence>
<dbReference type="InterPro" id="IPR008988">
    <property type="entry name" value="Transcriptional_repressor_C"/>
</dbReference>
<dbReference type="EMBL" id="LGFO01000098">
    <property type="protein sequence ID" value="KUK36419.1"/>
    <property type="molecule type" value="Genomic_DNA"/>
</dbReference>
<dbReference type="Proteomes" id="UP000053326">
    <property type="component" value="Unassembled WGS sequence"/>
</dbReference>
<dbReference type="Gene3D" id="2.30.30.90">
    <property type="match status" value="1"/>
</dbReference>
<dbReference type="InterPro" id="IPR007167">
    <property type="entry name" value="Fe-transptr_FeoA-like"/>
</dbReference>
<dbReference type="SUPFAM" id="SSF50037">
    <property type="entry name" value="C-terminal domain of transcriptional repressors"/>
    <property type="match status" value="1"/>
</dbReference>
<sequence>MKCSFCGYEFNEGGLRPCAACPFKAGCGKVKCPNCGYEVPGESFFRRWYRHRNRWGAGKRRWMEQHGYQRQEMLLAELNSGEQGIVSRIATDNPAILNKLMALGILPGMPVKMLQKSPSYVFQVGNTRITADGNIVASVLVRKGEKGAAD</sequence>
<feature type="domain" description="Ferrous iron transporter FeoA-like" evidence="2">
    <location>
        <begin position="73"/>
        <end position="143"/>
    </location>
</feature>
<name>A0A101FG48_9THEO</name>
<dbReference type="OMA" id="ARLAGMC"/>
<organism evidence="3 4">
    <name type="scientific">Thermacetogenium phaeum</name>
    <dbReference type="NCBI Taxonomy" id="85874"/>
    <lineage>
        <taxon>Bacteria</taxon>
        <taxon>Bacillati</taxon>
        <taxon>Bacillota</taxon>
        <taxon>Clostridia</taxon>
        <taxon>Thermoanaerobacterales</taxon>
        <taxon>Thermoanaerobacteraceae</taxon>
        <taxon>Thermacetogenium</taxon>
    </lineage>
</organism>